<dbReference type="Pfam" id="PF17680">
    <property type="entry name" value="FlgO"/>
    <property type="match status" value="1"/>
</dbReference>
<comment type="caution">
    <text evidence="3">The sequence shown here is derived from an EMBL/GenBank/DDBJ whole genome shotgun (WGS) entry which is preliminary data.</text>
</comment>
<name>A0AAW5VRS9_9LEPT</name>
<feature type="domain" description="FlgO" evidence="1">
    <location>
        <begin position="135"/>
        <end position="259"/>
    </location>
</feature>
<reference evidence="3 5" key="1">
    <citation type="submission" date="2022-06" db="EMBL/GenBank/DDBJ databases">
        <title>Leptospira isolates from biofilms formed at urban environments.</title>
        <authorList>
            <person name="Ribeiro P.S."/>
            <person name="Sousa T."/>
            <person name="Carvalho N."/>
            <person name="Aburjaile F."/>
            <person name="Neves F."/>
            <person name="Oliveira D."/>
            <person name="Blanco L."/>
            <person name="Lima J."/>
            <person name="Costa F."/>
            <person name="Brenig B."/>
            <person name="Soares S."/>
            <person name="Ramos R."/>
            <person name="Goes-Neto A."/>
            <person name="Matiuzzi M."/>
            <person name="Azevedo V."/>
            <person name="Ristow P."/>
        </authorList>
    </citation>
    <scope>NUCLEOTIDE SEQUENCE</scope>
    <source>
        <strain evidence="2 5">VSF19</strain>
        <strain evidence="3">VSF20</strain>
    </source>
</reference>
<organism evidence="3 4">
    <name type="scientific">Leptospira soteropolitanensis</name>
    <dbReference type="NCBI Taxonomy" id="2950025"/>
    <lineage>
        <taxon>Bacteria</taxon>
        <taxon>Pseudomonadati</taxon>
        <taxon>Spirochaetota</taxon>
        <taxon>Spirochaetia</taxon>
        <taxon>Leptospirales</taxon>
        <taxon>Leptospiraceae</taxon>
        <taxon>Leptospira</taxon>
    </lineage>
</organism>
<protein>
    <submittedName>
        <fullName evidence="3">CsgG/HfaB family protein</fullName>
    </submittedName>
</protein>
<evidence type="ECO:0000259" key="1">
    <source>
        <dbReference type="Pfam" id="PF17680"/>
    </source>
</evidence>
<dbReference type="EMBL" id="JAMQPM010000040">
    <property type="protein sequence ID" value="MCW7528488.1"/>
    <property type="molecule type" value="Genomic_DNA"/>
</dbReference>
<keyword evidence="5" id="KW-1185">Reference proteome</keyword>
<dbReference type="Proteomes" id="UP001208912">
    <property type="component" value="Unassembled WGS sequence"/>
</dbReference>
<dbReference type="Proteomes" id="UP001208540">
    <property type="component" value="Unassembled WGS sequence"/>
</dbReference>
<dbReference type="AlphaFoldDB" id="A0AAW5VRS9"/>
<dbReference type="EMBL" id="JAMQPL010000038">
    <property type="protein sequence ID" value="MCW7532346.1"/>
    <property type="molecule type" value="Genomic_DNA"/>
</dbReference>
<evidence type="ECO:0000313" key="5">
    <source>
        <dbReference type="Proteomes" id="UP001208912"/>
    </source>
</evidence>
<dbReference type="InterPro" id="IPR041215">
    <property type="entry name" value="FlgO_dom"/>
</dbReference>
<sequence>MRTIITNLTILLALVVSINCQKPEDVALLTAPITYAIAKNAIEMKKKDGTFNIKLSFRNIVKENNNWPSGEIFYEVESSEYPNKIYSIHYILNGSHLATAIVTDPNKNRKQLQVNLVESAVVFGQTESVELEFEKLVKNLITDVDKTRKIAVFEFPGTLNEKTLLGKRIGDSITTYLVKEKYQVVERKSLEPLFNEAKFQSSGLVGDEARIELGKLLGANTILIGNIKNERHDILINARIVDIQSGLILSSGQRVIPKYFFQEKDFAIIQN</sequence>
<evidence type="ECO:0000313" key="3">
    <source>
        <dbReference type="EMBL" id="MCW7532346.1"/>
    </source>
</evidence>
<accession>A0AAW5VRS9</accession>
<gene>
    <name evidence="2" type="ORF">ND861_19180</name>
    <name evidence="3" type="ORF">ND862_19170</name>
</gene>
<dbReference type="RefSeq" id="WP_265353571.1">
    <property type="nucleotide sequence ID" value="NZ_JAMQPL010000038.1"/>
</dbReference>
<dbReference type="Gene3D" id="3.40.50.10610">
    <property type="entry name" value="ABC-type transport auxiliary lipoprotein component"/>
    <property type="match status" value="1"/>
</dbReference>
<proteinExistence type="predicted"/>
<evidence type="ECO:0000313" key="2">
    <source>
        <dbReference type="EMBL" id="MCW7528488.1"/>
    </source>
</evidence>
<evidence type="ECO:0000313" key="4">
    <source>
        <dbReference type="Proteomes" id="UP001208540"/>
    </source>
</evidence>